<keyword evidence="2" id="KW-0472">Membrane</keyword>
<name>A0A839AL14_9HYPH</name>
<organism evidence="4 5">
    <name type="scientific">Stappia albiluteola</name>
    <dbReference type="NCBI Taxonomy" id="2758565"/>
    <lineage>
        <taxon>Bacteria</taxon>
        <taxon>Pseudomonadati</taxon>
        <taxon>Pseudomonadota</taxon>
        <taxon>Alphaproteobacteria</taxon>
        <taxon>Hyphomicrobiales</taxon>
        <taxon>Stappiaceae</taxon>
        <taxon>Stappia</taxon>
    </lineage>
</organism>
<dbReference type="Proteomes" id="UP000541109">
    <property type="component" value="Unassembled WGS sequence"/>
</dbReference>
<proteinExistence type="predicted"/>
<evidence type="ECO:0000313" key="4">
    <source>
        <dbReference type="EMBL" id="MBA5779139.1"/>
    </source>
</evidence>
<evidence type="ECO:0000259" key="3">
    <source>
        <dbReference type="Pfam" id="PF13937"/>
    </source>
</evidence>
<evidence type="ECO:0000256" key="1">
    <source>
        <dbReference type="SAM" id="MobiDB-lite"/>
    </source>
</evidence>
<feature type="domain" description="Sodium symporter small subunit" evidence="3">
    <location>
        <begin position="13"/>
        <end position="86"/>
    </location>
</feature>
<feature type="region of interest" description="Disordered" evidence="1">
    <location>
        <begin position="85"/>
        <end position="105"/>
    </location>
</feature>
<dbReference type="AlphaFoldDB" id="A0A839AL14"/>
<protein>
    <submittedName>
        <fullName evidence="4">DUF4212 domain-containing protein</fullName>
    </submittedName>
</protein>
<gene>
    <name evidence="4" type="ORF">H2509_18580</name>
</gene>
<feature type="transmembrane region" description="Helical" evidence="2">
    <location>
        <begin position="21"/>
        <end position="41"/>
    </location>
</feature>
<dbReference type="InterPro" id="IPR019886">
    <property type="entry name" value="Na_symporter_ssu"/>
</dbReference>
<keyword evidence="5" id="KW-1185">Reference proteome</keyword>
<evidence type="ECO:0000313" key="5">
    <source>
        <dbReference type="Proteomes" id="UP000541109"/>
    </source>
</evidence>
<comment type="caution">
    <text evidence="4">The sequence shown here is derived from an EMBL/GenBank/DDBJ whole genome shotgun (WGS) entry which is preliminary data.</text>
</comment>
<evidence type="ECO:0000256" key="2">
    <source>
        <dbReference type="SAM" id="Phobius"/>
    </source>
</evidence>
<dbReference type="EMBL" id="JACFXV010000066">
    <property type="protein sequence ID" value="MBA5779139.1"/>
    <property type="molecule type" value="Genomic_DNA"/>
</dbReference>
<reference evidence="4 5" key="1">
    <citation type="submission" date="2020-07" db="EMBL/GenBank/DDBJ databases">
        <title>Stappia sp., F7233, whole genome shotgun sequencing project.</title>
        <authorList>
            <person name="Jiang S."/>
            <person name="Liu Z.W."/>
            <person name="Du Z.J."/>
        </authorList>
    </citation>
    <scope>NUCLEOTIDE SEQUENCE [LARGE SCALE GENOMIC DNA]</scope>
    <source>
        <strain evidence="4 5">F7233</strain>
    </source>
</reference>
<dbReference type="RefSeq" id="WP_182167972.1">
    <property type="nucleotide sequence ID" value="NZ_JACFXV010000066.1"/>
</dbReference>
<feature type="transmembrane region" description="Helical" evidence="2">
    <location>
        <begin position="53"/>
        <end position="75"/>
    </location>
</feature>
<sequence>MARRKSPKARGETAWWGRTRRLMIITLVLWAIAGFGLQAFVEPLDAITIAGFPLGYAAASHGALAAFVIIAFWFAARQERIDAEAGFAEPEDDTDELTEDQQTWA</sequence>
<dbReference type="NCBIfam" id="TIGR03647">
    <property type="entry name" value="Na_symport_sm"/>
    <property type="match status" value="1"/>
</dbReference>
<dbReference type="Pfam" id="PF13937">
    <property type="entry name" value="DUF4212"/>
    <property type="match status" value="1"/>
</dbReference>
<accession>A0A839AL14</accession>
<feature type="compositionally biased region" description="Acidic residues" evidence="1">
    <location>
        <begin position="89"/>
        <end position="99"/>
    </location>
</feature>
<keyword evidence="2" id="KW-0812">Transmembrane</keyword>
<keyword evidence="2" id="KW-1133">Transmembrane helix</keyword>